<gene>
    <name evidence="2" type="ORF">Tci_829125</name>
</gene>
<dbReference type="Pfam" id="PF00078">
    <property type="entry name" value="RVT_1"/>
    <property type="match status" value="1"/>
</dbReference>
<dbReference type="InterPro" id="IPR001969">
    <property type="entry name" value="Aspartic_peptidase_AS"/>
</dbReference>
<comment type="caution">
    <text evidence="2">The sequence shown here is derived from an EMBL/GenBank/DDBJ whole genome shotgun (WGS) entry which is preliminary data.</text>
</comment>
<dbReference type="PROSITE" id="PS00141">
    <property type="entry name" value="ASP_PROTEASE"/>
    <property type="match status" value="1"/>
</dbReference>
<dbReference type="InterPro" id="IPR021109">
    <property type="entry name" value="Peptidase_aspartic_dom_sf"/>
</dbReference>
<dbReference type="Gene3D" id="3.30.70.270">
    <property type="match status" value="1"/>
</dbReference>
<dbReference type="CDD" id="cd01647">
    <property type="entry name" value="RT_LTR"/>
    <property type="match status" value="1"/>
</dbReference>
<proteinExistence type="predicted"/>
<dbReference type="EMBL" id="BKCJ010972449">
    <property type="protein sequence ID" value="GFC57155.1"/>
    <property type="molecule type" value="Genomic_DNA"/>
</dbReference>
<feature type="non-terminal residue" evidence="2">
    <location>
        <position position="298"/>
    </location>
</feature>
<dbReference type="PANTHER" id="PTHR15503">
    <property type="entry name" value="LDOC1 RELATED"/>
    <property type="match status" value="1"/>
</dbReference>
<keyword evidence="2" id="KW-0808">Transferase</keyword>
<dbReference type="SUPFAM" id="SSF56672">
    <property type="entry name" value="DNA/RNA polymerases"/>
    <property type="match status" value="1"/>
</dbReference>
<dbReference type="Gene3D" id="3.10.10.10">
    <property type="entry name" value="HIV Type 1 Reverse Transcriptase, subunit A, domain 1"/>
    <property type="match status" value="1"/>
</dbReference>
<protein>
    <submittedName>
        <fullName evidence="2">Putative reverse transcriptase domain-containing protein</fullName>
    </submittedName>
</protein>
<name>A0A699Q2C9_TANCI</name>
<evidence type="ECO:0000259" key="1">
    <source>
        <dbReference type="Pfam" id="PF00078"/>
    </source>
</evidence>
<keyword evidence="2" id="KW-0695">RNA-directed DNA polymerase</keyword>
<dbReference type="PANTHER" id="PTHR15503:SF45">
    <property type="entry name" value="RNA-DIRECTED DNA POLYMERASE HOMOLOG"/>
    <property type="match status" value="1"/>
</dbReference>
<organism evidence="2">
    <name type="scientific">Tanacetum cinerariifolium</name>
    <name type="common">Dalmatian daisy</name>
    <name type="synonym">Chrysanthemum cinerariifolium</name>
    <dbReference type="NCBI Taxonomy" id="118510"/>
    <lineage>
        <taxon>Eukaryota</taxon>
        <taxon>Viridiplantae</taxon>
        <taxon>Streptophyta</taxon>
        <taxon>Embryophyta</taxon>
        <taxon>Tracheophyta</taxon>
        <taxon>Spermatophyta</taxon>
        <taxon>Magnoliopsida</taxon>
        <taxon>eudicotyledons</taxon>
        <taxon>Gunneridae</taxon>
        <taxon>Pentapetalae</taxon>
        <taxon>asterids</taxon>
        <taxon>campanulids</taxon>
        <taxon>Asterales</taxon>
        <taxon>Asteraceae</taxon>
        <taxon>Asteroideae</taxon>
        <taxon>Anthemideae</taxon>
        <taxon>Anthemidinae</taxon>
        <taxon>Tanacetum</taxon>
    </lineage>
</organism>
<dbReference type="InterPro" id="IPR043502">
    <property type="entry name" value="DNA/RNA_pol_sf"/>
</dbReference>
<keyword evidence="2" id="KW-0548">Nucleotidyltransferase</keyword>
<sequence length="298" mass="33457">CPKLGDGQNNQARGRVYQVVANAQQNPTVVAGTFILNDHYGSVLFDSGAERSFVSLEYTPCIDVAPVPLGVSYEVELADGSFDVIIGMDWLARYHAVIICDERIVRIPLPDNHILDIYGERPNDCLNSLSYVKAVEKKPADIRVACEFPEVFPDDLSGLPPVREVEFHIDLIPGALPIAKAPCHLAPSEMSELSNQLRELQEKGSIRPSSSPWGAPVLFVKKKDGAMRMCIDYRELNKVTIKNRYPLPRIDDLFDQLQGACCFSKIDLRSGYYQLRVHEDDIPKTAFRTRYGHFEFTV</sequence>
<dbReference type="AlphaFoldDB" id="A0A699Q2C9"/>
<dbReference type="InterPro" id="IPR000477">
    <property type="entry name" value="RT_dom"/>
</dbReference>
<evidence type="ECO:0000313" key="2">
    <source>
        <dbReference type="EMBL" id="GFC57155.1"/>
    </source>
</evidence>
<feature type="domain" description="Reverse transcriptase" evidence="1">
    <location>
        <begin position="220"/>
        <end position="290"/>
    </location>
</feature>
<accession>A0A699Q2C9</accession>
<dbReference type="SUPFAM" id="SSF50630">
    <property type="entry name" value="Acid proteases"/>
    <property type="match status" value="1"/>
</dbReference>
<reference evidence="2" key="1">
    <citation type="journal article" date="2019" name="Sci. Rep.">
        <title>Draft genome of Tanacetum cinerariifolium, the natural source of mosquito coil.</title>
        <authorList>
            <person name="Yamashiro T."/>
            <person name="Shiraishi A."/>
            <person name="Satake H."/>
            <person name="Nakayama K."/>
        </authorList>
    </citation>
    <scope>NUCLEOTIDE SEQUENCE</scope>
</reference>
<dbReference type="GO" id="GO:0003964">
    <property type="term" value="F:RNA-directed DNA polymerase activity"/>
    <property type="evidence" value="ECO:0007669"/>
    <property type="project" value="UniProtKB-KW"/>
</dbReference>
<dbReference type="GO" id="GO:0004190">
    <property type="term" value="F:aspartic-type endopeptidase activity"/>
    <property type="evidence" value="ECO:0007669"/>
    <property type="project" value="InterPro"/>
</dbReference>
<dbReference type="Pfam" id="PF08284">
    <property type="entry name" value="RVP_2"/>
    <property type="match status" value="2"/>
</dbReference>
<feature type="non-terminal residue" evidence="2">
    <location>
        <position position="1"/>
    </location>
</feature>
<dbReference type="GO" id="GO:0006508">
    <property type="term" value="P:proteolysis"/>
    <property type="evidence" value="ECO:0007669"/>
    <property type="project" value="InterPro"/>
</dbReference>
<dbReference type="InterPro" id="IPR043128">
    <property type="entry name" value="Rev_trsase/Diguanyl_cyclase"/>
</dbReference>
<dbReference type="InterPro" id="IPR032567">
    <property type="entry name" value="RTL1-rel"/>
</dbReference>